<feature type="region of interest" description="Disordered" evidence="4">
    <location>
        <begin position="127"/>
        <end position="146"/>
    </location>
</feature>
<keyword evidence="6" id="KW-1185">Reference proteome</keyword>
<protein>
    <submittedName>
        <fullName evidence="5">60S ribosomal protein L31-1</fullName>
    </submittedName>
</protein>
<dbReference type="PANTHER" id="PTHR10956">
    <property type="entry name" value="60S RIBOSOMAL PROTEIN L31"/>
    <property type="match status" value="1"/>
</dbReference>
<name>A0A9N7MNJ5_STRHE</name>
<keyword evidence="3" id="KW-0687">Ribonucleoprotein</keyword>
<sequence>MEKGNKARKEEVVTREYTINLHKRLHGCTFKKKAPKAIKEIRKFAQKAMGTTDVRVDVKLNKHIWSNGIRSVPRRIRVRIARKRNDDEDAKEELYSLVTVAEIPDGGIKGLGTQTCTAEHKYRGEWNSTGLNGRAQAPGRPRFDPPQWLSISSGSCKVRPTSMVKHRLRVVQGSTHLTGRA</sequence>
<dbReference type="Proteomes" id="UP001153555">
    <property type="component" value="Unassembled WGS sequence"/>
</dbReference>
<dbReference type="InterPro" id="IPR000054">
    <property type="entry name" value="Ribosomal_eL31"/>
</dbReference>
<dbReference type="EMBL" id="CACSLK010003174">
    <property type="protein sequence ID" value="CAA0808892.1"/>
    <property type="molecule type" value="Genomic_DNA"/>
</dbReference>
<dbReference type="Gene3D" id="3.10.440.10">
    <property type="match status" value="1"/>
</dbReference>
<evidence type="ECO:0000313" key="5">
    <source>
        <dbReference type="EMBL" id="CAA0808892.1"/>
    </source>
</evidence>
<dbReference type="SMART" id="SM01380">
    <property type="entry name" value="Ribosomal_L31e"/>
    <property type="match status" value="1"/>
</dbReference>
<organism evidence="5 6">
    <name type="scientific">Striga hermonthica</name>
    <name type="common">Purple witchweed</name>
    <name type="synonym">Buchnera hermonthica</name>
    <dbReference type="NCBI Taxonomy" id="68872"/>
    <lineage>
        <taxon>Eukaryota</taxon>
        <taxon>Viridiplantae</taxon>
        <taxon>Streptophyta</taxon>
        <taxon>Embryophyta</taxon>
        <taxon>Tracheophyta</taxon>
        <taxon>Spermatophyta</taxon>
        <taxon>Magnoliopsida</taxon>
        <taxon>eudicotyledons</taxon>
        <taxon>Gunneridae</taxon>
        <taxon>Pentapetalae</taxon>
        <taxon>asterids</taxon>
        <taxon>lamiids</taxon>
        <taxon>Lamiales</taxon>
        <taxon>Orobanchaceae</taxon>
        <taxon>Buchnereae</taxon>
        <taxon>Striga</taxon>
    </lineage>
</organism>
<evidence type="ECO:0000256" key="1">
    <source>
        <dbReference type="ARBA" id="ARBA00010808"/>
    </source>
</evidence>
<dbReference type="GO" id="GO:0003735">
    <property type="term" value="F:structural constituent of ribosome"/>
    <property type="evidence" value="ECO:0007669"/>
    <property type="project" value="InterPro"/>
</dbReference>
<dbReference type="FunFam" id="3.10.440.10:FF:000001">
    <property type="entry name" value="60S ribosomal protein L31"/>
    <property type="match status" value="1"/>
</dbReference>
<evidence type="ECO:0000256" key="3">
    <source>
        <dbReference type="ARBA" id="ARBA00023274"/>
    </source>
</evidence>
<dbReference type="PANTHER" id="PTHR10956:SF52">
    <property type="entry name" value="LARGE RIBOSOMAL SUBUNIT PROTEIN EL31X-RELATED"/>
    <property type="match status" value="1"/>
</dbReference>
<dbReference type="InterPro" id="IPR023621">
    <property type="entry name" value="Ribosomal_eL31_dom_sf"/>
</dbReference>
<dbReference type="AlphaFoldDB" id="A0A9N7MNJ5"/>
<dbReference type="CDD" id="cd00463">
    <property type="entry name" value="Ribosomal_L31e"/>
    <property type="match status" value="1"/>
</dbReference>
<dbReference type="GO" id="GO:0022625">
    <property type="term" value="C:cytosolic large ribosomal subunit"/>
    <property type="evidence" value="ECO:0007669"/>
    <property type="project" value="TreeGrafter"/>
</dbReference>
<evidence type="ECO:0000256" key="2">
    <source>
        <dbReference type="ARBA" id="ARBA00022980"/>
    </source>
</evidence>
<dbReference type="GO" id="GO:0002181">
    <property type="term" value="P:cytoplasmic translation"/>
    <property type="evidence" value="ECO:0007669"/>
    <property type="project" value="TreeGrafter"/>
</dbReference>
<gene>
    <name evidence="5" type="ORF">SHERM_11115</name>
</gene>
<dbReference type="OrthoDB" id="9739313at2759"/>
<dbReference type="Pfam" id="PF01198">
    <property type="entry name" value="Ribosomal_L31e"/>
    <property type="match status" value="1"/>
</dbReference>
<accession>A0A9N7MNJ5</accession>
<evidence type="ECO:0000256" key="4">
    <source>
        <dbReference type="SAM" id="MobiDB-lite"/>
    </source>
</evidence>
<keyword evidence="2 5" id="KW-0689">Ribosomal protein</keyword>
<dbReference type="SUPFAM" id="SSF54575">
    <property type="entry name" value="Ribosomal protein L31e"/>
    <property type="match status" value="1"/>
</dbReference>
<comment type="caution">
    <text evidence="5">The sequence shown here is derived from an EMBL/GenBank/DDBJ whole genome shotgun (WGS) entry which is preliminary data.</text>
</comment>
<reference evidence="5" key="1">
    <citation type="submission" date="2019-12" db="EMBL/GenBank/DDBJ databases">
        <authorList>
            <person name="Scholes J."/>
        </authorList>
    </citation>
    <scope>NUCLEOTIDE SEQUENCE</scope>
</reference>
<proteinExistence type="inferred from homology"/>
<comment type="similarity">
    <text evidence="1">Belongs to the eukaryotic ribosomal protein eL31 family.</text>
</comment>
<evidence type="ECO:0000313" key="6">
    <source>
        <dbReference type="Proteomes" id="UP001153555"/>
    </source>
</evidence>